<evidence type="ECO:0000313" key="1">
    <source>
        <dbReference type="EMBL" id="MEA5479879.1"/>
    </source>
</evidence>
<evidence type="ECO:0000313" key="2">
    <source>
        <dbReference type="Proteomes" id="UP001301388"/>
    </source>
</evidence>
<keyword evidence="2" id="KW-1185">Reference proteome</keyword>
<dbReference type="GO" id="GO:0004519">
    <property type="term" value="F:endonuclease activity"/>
    <property type="evidence" value="ECO:0007669"/>
    <property type="project" value="UniProtKB-KW"/>
</dbReference>
<proteinExistence type="predicted"/>
<reference evidence="1 2" key="1">
    <citation type="submission" date="2023-12" db="EMBL/GenBank/DDBJ databases">
        <title>Baltic Sea Cyanobacteria.</title>
        <authorList>
            <person name="Delbaje E."/>
            <person name="Fewer D.P."/>
            <person name="Shishido T.K."/>
        </authorList>
    </citation>
    <scope>NUCLEOTIDE SEQUENCE [LARGE SCALE GENOMIC DNA]</scope>
    <source>
        <strain evidence="1 2">UHCC 0370</strain>
    </source>
</reference>
<gene>
    <name evidence="1" type="ORF">VB774_19815</name>
</gene>
<keyword evidence="1" id="KW-0378">Hydrolase</keyword>
<dbReference type="Proteomes" id="UP001301388">
    <property type="component" value="Unassembled WGS sequence"/>
</dbReference>
<dbReference type="EC" id="3.1.21.-" evidence="1"/>
<name>A0ABU5TNN3_9CYAN</name>
<keyword evidence="1" id="KW-0540">Nuclease</keyword>
<dbReference type="EMBL" id="JAYGIE010000102">
    <property type="protein sequence ID" value="MEA5479879.1"/>
    <property type="molecule type" value="Genomic_DNA"/>
</dbReference>
<dbReference type="Pfam" id="PF09561">
    <property type="entry name" value="RE_HpaII"/>
    <property type="match status" value="1"/>
</dbReference>
<comment type="caution">
    <text evidence="1">The sequence shown here is derived from an EMBL/GenBank/DDBJ whole genome shotgun (WGS) entry which is preliminary data.</text>
</comment>
<keyword evidence="1" id="KW-0255">Endonuclease</keyword>
<dbReference type="GO" id="GO:0016787">
    <property type="term" value="F:hydrolase activity"/>
    <property type="evidence" value="ECO:0007669"/>
    <property type="project" value="UniProtKB-KW"/>
</dbReference>
<accession>A0ABU5TNN3</accession>
<dbReference type="InterPro" id="IPR019062">
    <property type="entry name" value="Restrct_endonuc_II_HpaII"/>
</dbReference>
<sequence length="347" mass="40284">MLHFILELAKLCAGDKDLNKILSISYPVIEVFNGDESNFTRYQLDLINQVVNIYVGDSLDSFPVSISEFTKYSDLLLTKIKNSKGSSFEIGEVENFISQIKLYRIASSSNKKVDIQALIDSGDKNLIKLGFSIKSWLGSMPTLLNATGATNFIFEIRTPQELDFKEIENANKIKNFYEKFLYLQKHNINLLFSHISRQNFYDNLVLIDSQLPQILAHILEDHYSSQKVNKISDLVSRLTQKNPLQLSNKYFYEKKIRDFLSVIALGMMPNTPWNGYHSINGGHIIVSKTGEILTYFYIYFPQEFEDYLFNRTKLERGSTKRHKFGEIYFDETTNRAYINLNLQIRFF</sequence>
<dbReference type="RefSeq" id="WP_323263020.1">
    <property type="nucleotide sequence ID" value="NZ_JAYGIE010000102.1"/>
</dbReference>
<protein>
    <submittedName>
        <fullName evidence="1">HpaII family restriction endonuclease</fullName>
        <ecNumber evidence="1">3.1.21.-</ecNumber>
    </submittedName>
</protein>
<organism evidence="1 2">
    <name type="scientific">Pseudanabaena galeata UHCC 0370</name>
    <dbReference type="NCBI Taxonomy" id="3110310"/>
    <lineage>
        <taxon>Bacteria</taxon>
        <taxon>Bacillati</taxon>
        <taxon>Cyanobacteriota</taxon>
        <taxon>Cyanophyceae</taxon>
        <taxon>Pseudanabaenales</taxon>
        <taxon>Pseudanabaenaceae</taxon>
        <taxon>Pseudanabaena</taxon>
    </lineage>
</organism>